<dbReference type="GeneID" id="118273163"/>
<feature type="domain" description="C2H2-type" evidence="11">
    <location>
        <begin position="784"/>
        <end position="811"/>
    </location>
</feature>
<evidence type="ECO:0000256" key="1">
    <source>
        <dbReference type="ARBA" id="ARBA00004123"/>
    </source>
</evidence>
<dbReference type="GO" id="GO:0000981">
    <property type="term" value="F:DNA-binding transcription factor activity, RNA polymerase II-specific"/>
    <property type="evidence" value="ECO:0007669"/>
    <property type="project" value="TreeGrafter"/>
</dbReference>
<evidence type="ECO:0000259" key="11">
    <source>
        <dbReference type="PROSITE" id="PS50157"/>
    </source>
</evidence>
<keyword evidence="2" id="KW-0479">Metal-binding</keyword>
<dbReference type="GO" id="GO:0000978">
    <property type="term" value="F:RNA polymerase II cis-regulatory region sequence-specific DNA binding"/>
    <property type="evidence" value="ECO:0007669"/>
    <property type="project" value="TreeGrafter"/>
</dbReference>
<keyword evidence="6" id="KW-0238">DNA-binding</keyword>
<dbReference type="Pfam" id="PF13912">
    <property type="entry name" value="zf-C2H2_6"/>
    <property type="match status" value="2"/>
</dbReference>
<name>A0A9R0EMX9_SPOFR</name>
<dbReference type="InterPro" id="IPR050527">
    <property type="entry name" value="Snail/Krueppel_Znf"/>
</dbReference>
<evidence type="ECO:0000256" key="3">
    <source>
        <dbReference type="ARBA" id="ARBA00022737"/>
    </source>
</evidence>
<keyword evidence="12" id="KW-1185">Reference proteome</keyword>
<dbReference type="PROSITE" id="PS50157">
    <property type="entry name" value="ZINC_FINGER_C2H2_2"/>
    <property type="match status" value="3"/>
</dbReference>
<gene>
    <name evidence="13" type="primary">LOC118273163</name>
</gene>
<evidence type="ECO:0000256" key="6">
    <source>
        <dbReference type="ARBA" id="ARBA00023125"/>
    </source>
</evidence>
<dbReference type="Proteomes" id="UP000829999">
    <property type="component" value="Chromosome 1"/>
</dbReference>
<evidence type="ECO:0000313" key="13">
    <source>
        <dbReference type="RefSeq" id="XP_035445874.2"/>
    </source>
</evidence>
<dbReference type="RefSeq" id="XP_035445874.2">
    <property type="nucleotide sequence ID" value="XM_035589981.2"/>
</dbReference>
<keyword evidence="3" id="KW-0677">Repeat</keyword>
<dbReference type="CTD" id="36685"/>
<evidence type="ECO:0000256" key="5">
    <source>
        <dbReference type="ARBA" id="ARBA00022833"/>
    </source>
</evidence>
<dbReference type="PANTHER" id="PTHR24388">
    <property type="entry name" value="ZINC FINGER PROTEIN"/>
    <property type="match status" value="1"/>
</dbReference>
<reference evidence="13" key="1">
    <citation type="submission" date="2025-08" db="UniProtKB">
        <authorList>
            <consortium name="RefSeq"/>
        </authorList>
    </citation>
    <scope>IDENTIFICATION</scope>
    <source>
        <tissue evidence="13">Whole larval tissue</tissue>
    </source>
</reference>
<evidence type="ECO:0000256" key="9">
    <source>
        <dbReference type="PROSITE-ProRule" id="PRU00042"/>
    </source>
</evidence>
<dbReference type="PROSITE" id="PS00028">
    <property type="entry name" value="ZINC_FINGER_C2H2_1"/>
    <property type="match status" value="5"/>
</dbReference>
<feature type="compositionally biased region" description="Basic and acidic residues" evidence="10">
    <location>
        <begin position="711"/>
        <end position="727"/>
    </location>
</feature>
<dbReference type="InterPro" id="IPR013087">
    <property type="entry name" value="Znf_C2H2_type"/>
</dbReference>
<evidence type="ECO:0000256" key="10">
    <source>
        <dbReference type="SAM" id="MobiDB-lite"/>
    </source>
</evidence>
<organism evidence="12 13">
    <name type="scientific">Spodoptera frugiperda</name>
    <name type="common">Fall armyworm</name>
    <dbReference type="NCBI Taxonomy" id="7108"/>
    <lineage>
        <taxon>Eukaryota</taxon>
        <taxon>Metazoa</taxon>
        <taxon>Ecdysozoa</taxon>
        <taxon>Arthropoda</taxon>
        <taxon>Hexapoda</taxon>
        <taxon>Insecta</taxon>
        <taxon>Pterygota</taxon>
        <taxon>Neoptera</taxon>
        <taxon>Endopterygota</taxon>
        <taxon>Lepidoptera</taxon>
        <taxon>Glossata</taxon>
        <taxon>Ditrysia</taxon>
        <taxon>Noctuoidea</taxon>
        <taxon>Noctuidae</taxon>
        <taxon>Amphipyrinae</taxon>
        <taxon>Spodoptera</taxon>
    </lineage>
</organism>
<keyword evidence="7" id="KW-0539">Nucleus</keyword>
<dbReference type="OrthoDB" id="10032537at2759"/>
<feature type="compositionally biased region" description="Basic and acidic residues" evidence="10">
    <location>
        <begin position="179"/>
        <end position="198"/>
    </location>
</feature>
<evidence type="ECO:0000256" key="2">
    <source>
        <dbReference type="ARBA" id="ARBA00022723"/>
    </source>
</evidence>
<dbReference type="GO" id="GO:0005634">
    <property type="term" value="C:nucleus"/>
    <property type="evidence" value="ECO:0007669"/>
    <property type="project" value="UniProtKB-SubCell"/>
</dbReference>
<dbReference type="Pfam" id="PF25429">
    <property type="entry name" value="zf-POGZ"/>
    <property type="match status" value="1"/>
</dbReference>
<dbReference type="SMART" id="SM00355">
    <property type="entry name" value="ZnF_C2H2"/>
    <property type="match status" value="6"/>
</dbReference>
<comment type="subcellular location">
    <subcellularLocation>
        <location evidence="1">Nucleus</location>
    </subcellularLocation>
</comment>
<dbReference type="PANTHER" id="PTHR24388:SF54">
    <property type="entry name" value="PROTEIN ESCARGOT"/>
    <property type="match status" value="1"/>
</dbReference>
<keyword evidence="5" id="KW-0862">Zinc</keyword>
<dbReference type="AlphaFoldDB" id="A0A9R0EMX9"/>
<accession>A0A9R0EMX9</accession>
<feature type="region of interest" description="Disordered" evidence="10">
    <location>
        <begin position="155"/>
        <end position="236"/>
    </location>
</feature>
<dbReference type="InterPro" id="IPR057618">
    <property type="entry name" value="Znf_POGZ/Z280C-D-like"/>
</dbReference>
<feature type="compositionally biased region" description="Basic and acidic residues" evidence="10">
    <location>
        <begin position="656"/>
        <end position="667"/>
    </location>
</feature>
<feature type="region of interest" description="Disordered" evidence="10">
    <location>
        <begin position="645"/>
        <end position="736"/>
    </location>
</feature>
<comment type="similarity">
    <text evidence="8">Belongs to the snail C2H2-type zinc-finger protein family.</text>
</comment>
<feature type="compositionally biased region" description="Pro residues" evidence="10">
    <location>
        <begin position="1223"/>
        <end position="1235"/>
    </location>
</feature>
<dbReference type="Gene3D" id="3.30.160.60">
    <property type="entry name" value="Classic Zinc Finger"/>
    <property type="match status" value="2"/>
</dbReference>
<dbReference type="GO" id="GO:0008270">
    <property type="term" value="F:zinc ion binding"/>
    <property type="evidence" value="ECO:0007669"/>
    <property type="project" value="UniProtKB-KW"/>
</dbReference>
<evidence type="ECO:0000256" key="8">
    <source>
        <dbReference type="ARBA" id="ARBA00037948"/>
    </source>
</evidence>
<feature type="region of interest" description="Disordered" evidence="10">
    <location>
        <begin position="1181"/>
        <end position="1235"/>
    </location>
</feature>
<sequence>MVQLAFVLSESVLCLLCIVFIFSEIKWISANSCVWNVNHPITMKLKKPKTDTEETVPPVVPPQAEIIEADLYKRSYFGPDVPTLELECWEEELSEAQLQAYKNADNEYKSIQNKLDEMVKDTGGEIVYNGDQFTAYQLLGKQPVLKDLERQSAEIIRSRSRSMSISKEKPGRRGRPRKNREEDRDYSPSPERNRSPEVKHKKKKKDKEKVKEKEREKEKDKDSTKTKDKTLAPSNVHSVVTNVRPSEATAIGGLLTGSATKTTAIVDLTKDDGNKNVADSREVSFNKLQGKTFPSLVVVARPYLRSKDSTAPSDRTTLDSKVKSVLMHTPMKFTEWLIQQGLVRSEQWCVIHAGNKLKLGMYSDVSKFPYSGGYVWISECCPTRFVSVYSSSIFEGATFPPSVLLKLIYHWACQTNVQNVVQWVKVDNLYVKGLFTWLRAVCTSAIHQHMSLLGGVGKKVEVGVISLGTTSHDGTQRQVKVEVLGVLDPVEKLIRLRAVEPLAEHEKNYKKRFQKILEPLSSWVHPSSVILTDLTVDKGTLVSMGFKNVHQASAHSDSSTARNSNANIMEYLRRIVPRMFQNTLSLLSRQIIQQFLDELVWRERYGVSPGQAFDNIVIHIAEQSKMESKDPITVRLNKIAANPFKNWKYPTGKKRERVEEPEPETGRSKRGRKKKEPSPSPPPKKRRKEKTTYVDDDDEEIPLALSRKSKIKEEKEKTKEKKEETTARSRRTAKAKSYVDDDLDDIPLKNIKKEVRPEETVSMERYYFGQIGGDGEFVKTAIAVECPVCHEEFTDNIALMTHLYSHAAPPAADGSDRAQCTLCLARFPAQDELDVHLKHNHPTDTKSPDLFTYACLICEVRFAAVLTLASHMQKTHAPQELPYSCGASQCTYRVSSHAQLLKHYAETHKNEDSVCCPHCLKVIKVYSDGYELTANVVLYLDHLKQHQDKDLEVRCNRCVLKFVHLGQLKEHQVRDHITVEGATPLCSEEHLITKPRNKARPPVKDSTNHTIDETFENLTLVLPDGMLCRECDTPLEREQHFLGTTRCTKCSYVTSCYRAMLRHSAYCAGPHSLEDAPRPAPHRTYCVCGYNTDIGTDMLTHLLMCDHKSAYASEEDARANTVGAEEVGTSSASAVPMVNIAKPAEETPPAVDTQPVDSGPAMSDYAPPSVLNTQLSLDDLAPPSVLQSDQHDQELLKDTYDRPLATPRHEEPHYSLGDFEPLPQEPPPQPDFEQL</sequence>
<feature type="compositionally biased region" description="Basic and acidic residues" evidence="10">
    <location>
        <begin position="1189"/>
        <end position="1213"/>
    </location>
</feature>
<feature type="compositionally biased region" description="Basic and acidic residues" evidence="10">
    <location>
        <begin position="207"/>
        <end position="230"/>
    </location>
</feature>
<keyword evidence="4 9" id="KW-0863">Zinc-finger</keyword>
<evidence type="ECO:0000256" key="4">
    <source>
        <dbReference type="ARBA" id="ARBA00022771"/>
    </source>
</evidence>
<feature type="region of interest" description="Disordered" evidence="10">
    <location>
        <begin position="1141"/>
        <end position="1169"/>
    </location>
</feature>
<evidence type="ECO:0000256" key="7">
    <source>
        <dbReference type="ARBA" id="ARBA00023242"/>
    </source>
</evidence>
<protein>
    <submittedName>
        <fullName evidence="13">Uncharacterized protein LOC118273163 isoform X1</fullName>
    </submittedName>
</protein>
<feature type="domain" description="C2H2-type" evidence="11">
    <location>
        <begin position="883"/>
        <end position="913"/>
    </location>
</feature>
<feature type="domain" description="C2H2-type" evidence="11">
    <location>
        <begin position="853"/>
        <end position="881"/>
    </location>
</feature>
<proteinExistence type="inferred from homology"/>
<evidence type="ECO:0000313" key="12">
    <source>
        <dbReference type="Proteomes" id="UP000829999"/>
    </source>
</evidence>